<name>A0A1I7X1R3_HETBA</name>
<feature type="domain" description="Aminotransferase class I/classII large" evidence="6">
    <location>
        <begin position="44"/>
        <end position="113"/>
    </location>
</feature>
<dbReference type="AlphaFoldDB" id="A0A1I7X1R3"/>
<keyword evidence="5" id="KW-0472">Membrane</keyword>
<accession>A0A1I7X1R3</accession>
<keyword evidence="4" id="KW-0012">Acyltransferase</keyword>
<dbReference type="Pfam" id="PF00155">
    <property type="entry name" value="Aminotran_1_2"/>
    <property type="match status" value="1"/>
</dbReference>
<dbReference type="SUPFAM" id="SSF53383">
    <property type="entry name" value="PLP-dependent transferases"/>
    <property type="match status" value="1"/>
</dbReference>
<feature type="transmembrane region" description="Helical" evidence="5">
    <location>
        <begin position="118"/>
        <end position="141"/>
    </location>
</feature>
<dbReference type="PANTHER" id="PTHR13693:SF3">
    <property type="entry name" value="LD36009P"/>
    <property type="match status" value="1"/>
</dbReference>
<evidence type="ECO:0000256" key="5">
    <source>
        <dbReference type="SAM" id="Phobius"/>
    </source>
</evidence>
<keyword evidence="3" id="KW-0808">Transferase</keyword>
<dbReference type="GO" id="GO:0030170">
    <property type="term" value="F:pyridoxal phosphate binding"/>
    <property type="evidence" value="ECO:0007669"/>
    <property type="project" value="InterPro"/>
</dbReference>
<dbReference type="InterPro" id="IPR050087">
    <property type="entry name" value="AON_synthase_class-II"/>
</dbReference>
<reference evidence="8" key="1">
    <citation type="submission" date="2016-11" db="UniProtKB">
        <authorList>
            <consortium name="WormBaseParasite"/>
        </authorList>
    </citation>
    <scope>IDENTIFICATION</scope>
</reference>
<protein>
    <submittedName>
        <fullName evidence="8">Aminotran_1_2 domain-containing protein</fullName>
    </submittedName>
</protein>
<dbReference type="Proteomes" id="UP000095283">
    <property type="component" value="Unplaced"/>
</dbReference>
<comment type="similarity">
    <text evidence="2">Belongs to the class-II pyridoxal-phosphate-dependent aminotransferase family.</text>
</comment>
<sequence length="144" mass="16427">MFFFGIFADWLRAKGFIDVKTAQDDNRHVIGIVTTVAGHKRNHRVHYQIEACVADYLGVEAAICFPMGFGTNSMNISSLVDKRSLILSDELNHASLVLGCRLSGAVIKVFKHNSESIIYIYIYISTFSMHYVIYIYIYIYIFNV</sequence>
<dbReference type="WBParaSite" id="Hba_11377">
    <property type="protein sequence ID" value="Hba_11377"/>
    <property type="gene ID" value="Hba_11377"/>
</dbReference>
<proteinExistence type="inferred from homology"/>
<dbReference type="InterPro" id="IPR015421">
    <property type="entry name" value="PyrdxlP-dep_Trfase_major"/>
</dbReference>
<evidence type="ECO:0000313" key="7">
    <source>
        <dbReference type="Proteomes" id="UP000095283"/>
    </source>
</evidence>
<evidence type="ECO:0000259" key="6">
    <source>
        <dbReference type="Pfam" id="PF00155"/>
    </source>
</evidence>
<organism evidence="7 8">
    <name type="scientific">Heterorhabditis bacteriophora</name>
    <name type="common">Entomopathogenic nematode worm</name>
    <dbReference type="NCBI Taxonomy" id="37862"/>
    <lineage>
        <taxon>Eukaryota</taxon>
        <taxon>Metazoa</taxon>
        <taxon>Ecdysozoa</taxon>
        <taxon>Nematoda</taxon>
        <taxon>Chromadorea</taxon>
        <taxon>Rhabditida</taxon>
        <taxon>Rhabditina</taxon>
        <taxon>Rhabditomorpha</taxon>
        <taxon>Strongyloidea</taxon>
        <taxon>Heterorhabditidae</taxon>
        <taxon>Heterorhabditis</taxon>
    </lineage>
</organism>
<keyword evidence="7" id="KW-1185">Reference proteome</keyword>
<dbReference type="InterPro" id="IPR004839">
    <property type="entry name" value="Aminotransferase_I/II_large"/>
</dbReference>
<evidence type="ECO:0000256" key="1">
    <source>
        <dbReference type="ARBA" id="ARBA00001933"/>
    </source>
</evidence>
<keyword evidence="5" id="KW-0812">Transmembrane</keyword>
<dbReference type="Gene3D" id="3.40.640.10">
    <property type="entry name" value="Type I PLP-dependent aspartate aminotransferase-like (Major domain)"/>
    <property type="match status" value="1"/>
</dbReference>
<dbReference type="GO" id="GO:0046513">
    <property type="term" value="P:ceramide biosynthetic process"/>
    <property type="evidence" value="ECO:0007669"/>
    <property type="project" value="TreeGrafter"/>
</dbReference>
<dbReference type="PANTHER" id="PTHR13693">
    <property type="entry name" value="CLASS II AMINOTRANSFERASE/8-AMINO-7-OXONONANOATE SYNTHASE"/>
    <property type="match status" value="1"/>
</dbReference>
<dbReference type="GO" id="GO:0046512">
    <property type="term" value="P:sphingosine biosynthetic process"/>
    <property type="evidence" value="ECO:0007669"/>
    <property type="project" value="TreeGrafter"/>
</dbReference>
<evidence type="ECO:0000313" key="8">
    <source>
        <dbReference type="WBParaSite" id="Hba_11377"/>
    </source>
</evidence>
<evidence type="ECO:0000256" key="3">
    <source>
        <dbReference type="ARBA" id="ARBA00022679"/>
    </source>
</evidence>
<keyword evidence="5" id="KW-1133">Transmembrane helix</keyword>
<dbReference type="GO" id="GO:0016020">
    <property type="term" value="C:membrane"/>
    <property type="evidence" value="ECO:0007669"/>
    <property type="project" value="GOC"/>
</dbReference>
<dbReference type="GO" id="GO:0004758">
    <property type="term" value="F:serine C-palmitoyltransferase activity"/>
    <property type="evidence" value="ECO:0007669"/>
    <property type="project" value="TreeGrafter"/>
</dbReference>
<evidence type="ECO:0000256" key="4">
    <source>
        <dbReference type="ARBA" id="ARBA00023315"/>
    </source>
</evidence>
<dbReference type="GO" id="GO:0017059">
    <property type="term" value="C:serine palmitoyltransferase complex"/>
    <property type="evidence" value="ECO:0007669"/>
    <property type="project" value="TreeGrafter"/>
</dbReference>
<dbReference type="InterPro" id="IPR015424">
    <property type="entry name" value="PyrdxlP-dep_Trfase"/>
</dbReference>
<evidence type="ECO:0000256" key="2">
    <source>
        <dbReference type="ARBA" id="ARBA00008392"/>
    </source>
</evidence>
<comment type="cofactor">
    <cofactor evidence="1">
        <name>pyridoxal 5'-phosphate</name>
        <dbReference type="ChEBI" id="CHEBI:597326"/>
    </cofactor>
</comment>